<dbReference type="Pfam" id="PF01272">
    <property type="entry name" value="GreA_GreB"/>
    <property type="match status" value="1"/>
</dbReference>
<dbReference type="InterPro" id="IPR001437">
    <property type="entry name" value="Tscrpt_elong_fac_GreA/B_C"/>
</dbReference>
<dbReference type="Proteomes" id="UP000295294">
    <property type="component" value="Chromosome 2"/>
</dbReference>
<evidence type="ECO:0000259" key="1">
    <source>
        <dbReference type="Pfam" id="PF01272"/>
    </source>
</evidence>
<accession>A0A4P7LJ30</accession>
<dbReference type="GO" id="GO:0006354">
    <property type="term" value="P:DNA-templated transcription elongation"/>
    <property type="evidence" value="ECO:0007669"/>
    <property type="project" value="TreeGrafter"/>
</dbReference>
<dbReference type="GO" id="GO:0032784">
    <property type="term" value="P:regulation of DNA-templated transcription elongation"/>
    <property type="evidence" value="ECO:0007669"/>
    <property type="project" value="InterPro"/>
</dbReference>
<dbReference type="Gene3D" id="3.10.50.30">
    <property type="entry name" value="Transcription elongation factor, GreA/GreB, C-terminal domain"/>
    <property type="match status" value="1"/>
</dbReference>
<evidence type="ECO:0000313" key="3">
    <source>
        <dbReference type="Proteomes" id="UP000295294"/>
    </source>
</evidence>
<dbReference type="InterPro" id="IPR036953">
    <property type="entry name" value="GreA/GreB_C_sf"/>
</dbReference>
<dbReference type="InterPro" id="IPR023459">
    <property type="entry name" value="Tscrpt_elong_fac_GreA/B_fam"/>
</dbReference>
<dbReference type="KEGG" id="cox:E0W60_27195"/>
<keyword evidence="2" id="KW-0808">Transferase</keyword>
<sequence>MKATKKQSAKTTRSTQVATPSLYLTELDVTRLERIASRAGSTQLEDMLDSLLARATIVAPDEIPTDVVTMNSRLVCTLPGDPSPRNWTLVYPDAADFDAGRLSVLSPVGQALLGARAGQTVGYRLPDGREQQVTIGEIAFQPEASGQYTL</sequence>
<dbReference type="AlphaFoldDB" id="A0A4P7LJ30"/>
<gene>
    <name evidence="2" type="ORF">E0W60_27195</name>
</gene>
<dbReference type="GO" id="GO:0003677">
    <property type="term" value="F:DNA binding"/>
    <property type="evidence" value="ECO:0007669"/>
    <property type="project" value="InterPro"/>
</dbReference>
<dbReference type="EMBL" id="CP038635">
    <property type="protein sequence ID" value="QBY54659.1"/>
    <property type="molecule type" value="Genomic_DNA"/>
</dbReference>
<dbReference type="PANTHER" id="PTHR30437">
    <property type="entry name" value="TRANSCRIPTION ELONGATION FACTOR GREA"/>
    <property type="match status" value="1"/>
</dbReference>
<dbReference type="PANTHER" id="PTHR30437:SF5">
    <property type="entry name" value="REGULATOR OF NUCLEOSIDE DIPHOSPHATE KINASE"/>
    <property type="match status" value="1"/>
</dbReference>
<keyword evidence="2" id="KW-0418">Kinase</keyword>
<dbReference type="SUPFAM" id="SSF54534">
    <property type="entry name" value="FKBP-like"/>
    <property type="match status" value="1"/>
</dbReference>
<feature type="domain" description="Transcription elongation factor GreA/GreB C-terminal" evidence="1">
    <location>
        <begin position="64"/>
        <end position="138"/>
    </location>
</feature>
<dbReference type="OrthoDB" id="192847at2"/>
<dbReference type="NCBIfam" id="NF004396">
    <property type="entry name" value="PRK05753.1"/>
    <property type="match status" value="1"/>
</dbReference>
<dbReference type="GO" id="GO:0070063">
    <property type="term" value="F:RNA polymerase binding"/>
    <property type="evidence" value="ECO:0007669"/>
    <property type="project" value="InterPro"/>
</dbReference>
<proteinExistence type="predicted"/>
<protein>
    <submittedName>
        <fullName evidence="2">Nucleoside diphosphate kinase regulator</fullName>
    </submittedName>
</protein>
<organism evidence="2 3">
    <name type="scientific">Cupriavidus oxalaticus</name>
    <dbReference type="NCBI Taxonomy" id="96344"/>
    <lineage>
        <taxon>Bacteria</taxon>
        <taxon>Pseudomonadati</taxon>
        <taxon>Pseudomonadota</taxon>
        <taxon>Betaproteobacteria</taxon>
        <taxon>Burkholderiales</taxon>
        <taxon>Burkholderiaceae</taxon>
        <taxon>Cupriavidus</taxon>
    </lineage>
</organism>
<reference evidence="2 3" key="1">
    <citation type="submission" date="2019-03" db="EMBL/GenBank/DDBJ databases">
        <title>Efficiently degradation of phenoxyalkanoic acid herbicides by Cupriavidus oxalaticus strain X32.</title>
        <authorList>
            <person name="Sheng X."/>
        </authorList>
    </citation>
    <scope>NUCLEOTIDE SEQUENCE [LARGE SCALE GENOMIC DNA]</scope>
    <source>
        <strain evidence="2 3">X32</strain>
    </source>
</reference>
<dbReference type="STRING" id="1349762.GCA_001592245_04609"/>
<name>A0A4P7LJ30_9BURK</name>
<evidence type="ECO:0000313" key="2">
    <source>
        <dbReference type="EMBL" id="QBY54659.1"/>
    </source>
</evidence>
<dbReference type="RefSeq" id="WP_135706119.1">
    <property type="nucleotide sequence ID" value="NZ_CP038635.1"/>
</dbReference>
<dbReference type="GO" id="GO:0016301">
    <property type="term" value="F:kinase activity"/>
    <property type="evidence" value="ECO:0007669"/>
    <property type="project" value="UniProtKB-KW"/>
</dbReference>